<evidence type="ECO:0000313" key="2">
    <source>
        <dbReference type="EMBL" id="EHC59282.1"/>
    </source>
</evidence>
<proteinExistence type="predicted"/>
<gene>
    <name evidence="2" type="ORF">LTSEINV_1899</name>
</gene>
<sequence>PQASIISPGAPGHYFTVPTSTGGPVPDCGASSR</sequence>
<comment type="caution">
    <text evidence="2">The sequence shown here is derived from an EMBL/GenBank/DDBJ whole genome shotgun (WGS) entry which is preliminary data.</text>
</comment>
<evidence type="ECO:0000313" key="3">
    <source>
        <dbReference type="Proteomes" id="UP000003532"/>
    </source>
</evidence>
<reference evidence="2 3" key="1">
    <citation type="journal article" date="2011" name="BMC Genomics">
        <title>Genome sequencing reveals diversification of virulence factor content and possible host adaptation in distinct subpopulations of Salmonella enterica.</title>
        <authorList>
            <person name="den Bakker H.C."/>
            <person name="Moreno Switt A.I."/>
            <person name="Govoni G."/>
            <person name="Cummings C.A."/>
            <person name="Ranieri M.L."/>
            <person name="Degoricija L."/>
            <person name="Hoelzer K."/>
            <person name="Rodriguez-Rivera L.D."/>
            <person name="Brown S."/>
            <person name="Bolchacova E."/>
            <person name="Furtado M.R."/>
            <person name="Wiedmann M."/>
        </authorList>
    </citation>
    <scope>NUCLEOTIDE SEQUENCE [LARGE SCALE GENOMIC DNA]</scope>
    <source>
        <strain evidence="2 3">R8-3668</strain>
    </source>
</reference>
<organism evidence="2 3">
    <name type="scientific">Salmonella enterica subsp. enterica serovar Inverness str. R8-3668</name>
    <dbReference type="NCBI Taxonomy" id="913075"/>
    <lineage>
        <taxon>Bacteria</taxon>
        <taxon>Pseudomonadati</taxon>
        <taxon>Pseudomonadota</taxon>
        <taxon>Gammaproteobacteria</taxon>
        <taxon>Enterobacterales</taxon>
        <taxon>Enterobacteriaceae</taxon>
        <taxon>Salmonella</taxon>
    </lineage>
</organism>
<feature type="region of interest" description="Disordered" evidence="1">
    <location>
        <begin position="1"/>
        <end position="33"/>
    </location>
</feature>
<dbReference type="AlphaFoldDB" id="G5NBK3"/>
<name>G5NBK3_SALET</name>
<protein>
    <submittedName>
        <fullName evidence="2">Uncharacterized protein</fullName>
    </submittedName>
</protein>
<evidence type="ECO:0000256" key="1">
    <source>
        <dbReference type="SAM" id="MobiDB-lite"/>
    </source>
</evidence>
<dbReference type="EMBL" id="AFCO01000644">
    <property type="protein sequence ID" value="EHC59282.1"/>
    <property type="molecule type" value="Genomic_DNA"/>
</dbReference>
<accession>G5NBK3</accession>
<feature type="non-terminal residue" evidence="2">
    <location>
        <position position="1"/>
    </location>
</feature>
<dbReference type="Proteomes" id="UP000003532">
    <property type="component" value="Unassembled WGS sequence"/>
</dbReference>